<sequence length="1251" mass="136992">MVYRIFVEKKPGLDNEARALLGDAKKFLGIKGLEKVRLLNRYDAENISDDMFSLAVREVFSEPQLDNTMDQFDAEGAIAVFAVEYLPGQFDQRADSAAQCIQFLSQGERPLVRSAKVYLLYGSLSAEEIAEIKKYVINPVEAREASMDLPETLKTEYAVPTEVATLEGFTKLDRAGLKKFVADYGLAMDVDDITFCQSWFQEEGREPTITEIRMLDTYWSDHCRHTTFLTEIDSVRFEDPVLEKAWKRYMDVRIELGREKKPVCLMDLATVAVKYLKKHGKLDKLDESEEINACTVKMDVERDGVKEPWLLLFKNETHNHPTEIEPFGGAATCIGGAIRDPLSGRAYVYGAMRVTGAADPTKPVSETIPGKLPQRKLVTTAAAGYASYGNQIGLATGIVDEIYHPGYAAKRMEIGAVIAAAPAENVRRERPAPGDVVILLGGSTGRDGIGGATGSSKAHNAHSVETCGAEVQKGNAPEERKLQRLFRNPKATRLIKRCNDFGAGGVSVAIGELADGLEIDLNAVPKKYEGLDGTELAISESQERMAVVVAAEDAEAFLALSAEENLQACIVAEVKAEPRLRMNWNGKTIVDISREFLNSNGAPKHTAITPAASHPAADLPKQEPADFAELLKTTASDLAVCSRRGLSERFDSTIGAGTVLMPFGGKNQLTPIQAMVQKISLEKGHTDDCSLMAWGYDPELTSFSPYHGAYLAVVDSVTKLIAAGASFEDVYLTFQEYFEKPGTDGKRWGKPLAALLGAFEAQMNLGVGAIGGKDSMSGSFEKLDVPPTLVSFAVTTAKTGDIISPEFKKAGHPVVVLEPERDEQGLPVTESLLALYNQVTELIRQGKIVSCRTAEVGGSLASVLKMALGNGLGFAFEKDWELKELAEVRYGSFIAELSEEMDLGRKLGVVTEEPMLTWRDNAADVKELRVIGRDKLEKVYPTLNPEWSLEDRAEADACWPAARKEDRTETFNYKATGWKAPALHIAKPGVLIPAFPGTNCEIDSARAAEDAGAKAEIFVVRNRSAEDIVRSAEEFAAKVRENQMIFIPGGFSGGDEPDGSAKFIIAFFRNHGVTEAVTEMLDKRDGLMCGICNGFQALIKLGLVPYGKIIETDEHCPTLTFNTIGRHQSRIVRTRVASNLSPWLRNAQQGAVYSVPISHGEGRFLAEESLIRKLAENGQIATQYVDLDDQPTMDLRFNPNGSLYAIEGITSPDGRVFGKMGHSERVGKDLYKNVPGNYDIKMFESAVQYFR</sequence>
<keyword evidence="1" id="KW-0436">Ligase</keyword>
<keyword evidence="2" id="KW-1185">Reference proteome</keyword>
<proteinExistence type="predicted"/>
<organism evidence="1 2">
    <name type="scientific">Aristaeella hokkaidonensis</name>
    <dbReference type="NCBI Taxonomy" id="3046382"/>
    <lineage>
        <taxon>Bacteria</taxon>
        <taxon>Bacillati</taxon>
        <taxon>Bacillota</taxon>
        <taxon>Clostridia</taxon>
        <taxon>Eubacteriales</taxon>
        <taxon>Aristaeellaceae</taxon>
        <taxon>Aristaeella</taxon>
    </lineage>
</organism>
<evidence type="ECO:0000313" key="2">
    <source>
        <dbReference type="Proteomes" id="UP000682782"/>
    </source>
</evidence>
<dbReference type="EMBL" id="CP068393">
    <property type="protein sequence ID" value="QUC66593.1"/>
    <property type="molecule type" value="Genomic_DNA"/>
</dbReference>
<protein>
    <submittedName>
        <fullName evidence="1">Phosphoribosylformylglycinamidine synthase</fullName>
        <ecNumber evidence="1">6.3.5.3</ecNumber>
    </submittedName>
</protein>
<name>A0AC61NKG2_9FIRM</name>
<evidence type="ECO:0000313" key="1">
    <source>
        <dbReference type="EMBL" id="QUC66593.1"/>
    </source>
</evidence>
<dbReference type="Proteomes" id="UP000682782">
    <property type="component" value="Chromosome"/>
</dbReference>
<reference evidence="1" key="1">
    <citation type="submission" date="2021-01" db="EMBL/GenBank/DDBJ databases">
        <title>Complete genome sequence of Clostridiales bacterium R-7.</title>
        <authorList>
            <person name="Mahoney-Kurpe S.C."/>
            <person name="Palevich N."/>
            <person name="Koike S."/>
            <person name="Moon C.D."/>
            <person name="Attwood G.T."/>
        </authorList>
    </citation>
    <scope>NUCLEOTIDE SEQUENCE</scope>
    <source>
        <strain evidence="1">R-7</strain>
    </source>
</reference>
<accession>A0AC61NKG2</accession>
<gene>
    <name evidence="1" type="ORF">JYE49_12130</name>
</gene>
<dbReference type="EC" id="6.3.5.3" evidence="1"/>